<name>A0A0C2X2P1_AMAMK</name>
<comment type="similarity">
    <text evidence="3">Belongs to the XPO2/CSE1 family.</text>
</comment>
<dbReference type="SMART" id="SM00913">
    <property type="entry name" value="IBN_N"/>
    <property type="match status" value="1"/>
</dbReference>
<dbReference type="InterPro" id="IPR016024">
    <property type="entry name" value="ARM-type_fold"/>
</dbReference>
<dbReference type="InterPro" id="IPR001494">
    <property type="entry name" value="Importin-beta_N"/>
</dbReference>
<evidence type="ECO:0000313" key="10">
    <source>
        <dbReference type="Proteomes" id="UP000054549"/>
    </source>
</evidence>
<dbReference type="Pfam" id="PF08506">
    <property type="entry name" value="Cse1"/>
    <property type="match status" value="1"/>
</dbReference>
<evidence type="ECO:0000256" key="2">
    <source>
        <dbReference type="ARBA" id="ARBA00004496"/>
    </source>
</evidence>
<dbReference type="GO" id="GO:0006606">
    <property type="term" value="P:protein import into nucleus"/>
    <property type="evidence" value="ECO:0007669"/>
    <property type="project" value="TreeGrafter"/>
</dbReference>
<dbReference type="PANTHER" id="PTHR10997:SF8">
    <property type="entry name" value="EXPORTIN-2"/>
    <property type="match status" value="1"/>
</dbReference>
<keyword evidence="7" id="KW-0539">Nucleus</keyword>
<dbReference type="Pfam" id="PF03378">
    <property type="entry name" value="CAS_CSE1"/>
    <property type="match status" value="1"/>
</dbReference>
<dbReference type="HOGENOM" id="CLU_009614_0_0_1"/>
<dbReference type="InterPro" id="IPR013713">
    <property type="entry name" value="XPO2_central"/>
</dbReference>
<evidence type="ECO:0000256" key="4">
    <source>
        <dbReference type="ARBA" id="ARBA00022448"/>
    </source>
</evidence>
<evidence type="ECO:0000256" key="6">
    <source>
        <dbReference type="ARBA" id="ARBA00022927"/>
    </source>
</evidence>
<evidence type="ECO:0000256" key="5">
    <source>
        <dbReference type="ARBA" id="ARBA00022490"/>
    </source>
</evidence>
<evidence type="ECO:0000313" key="9">
    <source>
        <dbReference type="EMBL" id="KIL68407.1"/>
    </source>
</evidence>
<dbReference type="SUPFAM" id="SSF48371">
    <property type="entry name" value="ARM repeat"/>
    <property type="match status" value="1"/>
</dbReference>
<protein>
    <recommendedName>
        <fullName evidence="8">Importin N-terminal domain-containing protein</fullName>
    </recommendedName>
</protein>
<dbReference type="GO" id="GO:0031267">
    <property type="term" value="F:small GTPase binding"/>
    <property type="evidence" value="ECO:0007669"/>
    <property type="project" value="InterPro"/>
</dbReference>
<organism evidence="9 10">
    <name type="scientific">Amanita muscaria (strain Koide BX008)</name>
    <dbReference type="NCBI Taxonomy" id="946122"/>
    <lineage>
        <taxon>Eukaryota</taxon>
        <taxon>Fungi</taxon>
        <taxon>Dikarya</taxon>
        <taxon>Basidiomycota</taxon>
        <taxon>Agaricomycotina</taxon>
        <taxon>Agaricomycetes</taxon>
        <taxon>Agaricomycetidae</taxon>
        <taxon>Agaricales</taxon>
        <taxon>Pluteineae</taxon>
        <taxon>Amanitaceae</taxon>
        <taxon>Amanita</taxon>
    </lineage>
</organism>
<evidence type="ECO:0000256" key="1">
    <source>
        <dbReference type="ARBA" id="ARBA00004123"/>
    </source>
</evidence>
<evidence type="ECO:0000256" key="7">
    <source>
        <dbReference type="ARBA" id="ARBA00023242"/>
    </source>
</evidence>
<feature type="domain" description="Importin N-terminal" evidence="8">
    <location>
        <begin position="20"/>
        <end position="91"/>
    </location>
</feature>
<dbReference type="PANTHER" id="PTHR10997">
    <property type="entry name" value="IMPORTIN-7, 8, 11"/>
    <property type="match status" value="1"/>
</dbReference>
<dbReference type="STRING" id="946122.A0A0C2X2P1"/>
<evidence type="ECO:0000256" key="3">
    <source>
        <dbReference type="ARBA" id="ARBA00008669"/>
    </source>
</evidence>
<dbReference type="Proteomes" id="UP000054549">
    <property type="component" value="Unassembled WGS sequence"/>
</dbReference>
<dbReference type="GO" id="GO:0005829">
    <property type="term" value="C:cytosol"/>
    <property type="evidence" value="ECO:0007669"/>
    <property type="project" value="TreeGrafter"/>
</dbReference>
<sequence length="1003" mass="111375">MADLPAILLALLDPKAQKKAEQQLNALSSQQGFLTHLLRLILDASQQATTRLSGSVYLKNIARLRWEEEEQPLREEDKTALRSELVPAMLALSKPSDASIRVQVAETVSLIAELDFPYKWPDLIDQLVASLSPTDYNCNLGVLQTAHSIFRPWRSQVRSDKLFSEINLVISKFMAPFLDLFRQTASLLLTSPSPNPAWTSTKENYGLLARNMVLLVDIFYDFTCQDLPPAIEDSYDEFFASNTGWFPAFLSWDPEQLREDTDGVTPTPPAQVKTGILEISELFIKIYPDQLQRSPAVATLVERVWSLVGSNKLPNISDDILVSQALRFISTAIRSGQNKDLFASKTTIASLVQHVIVPNVSLRTHELELFEDDPLEYIRLDLSLPLPGSGGGSADITTRRQAAADVLQALVGSGYEADTTETTGEWINQGLQIYEKDKKVDGDGWKAKDSAIYLLNAVATRGATVKHGVTSVNTLIDVVKFFSDHVLQDLQAAPGTVHPILQIGAIRFLYTFRNQLTKPQLLSVLPSLSRHLASDNFVISTYAAITIDRILSIRQGNALRFAQADVHDSAPGLVDLLLRKIEQAGSPDKIAENDHLMKCVMRVIVTGRQSLTPGYENILGRLVGILGIISKNPMNPNFDHYIFESLSALMRFIVAGSPQTLATFEQALFGPFTIILQQDIDQYVPYIFQVLAQMLELHKSGNVPPDYSSLLPFLLTPVVWQQKGSIPGLVKLLRAFLARDSARMTAAGQVATVLAIIQQRLIPSKMNDVWGFELLQAVVLYVKPNDLAQYMKAIIMTLLSRLQSSKTDTYVYLFAKFILFTMAINVEGLSPDYIIGTVESIQPNLWSQILSNFIIPDLSKMPHKDRKIVVVGATRMLTKSKFTVQEPAIRSWPAAFTSLAKLFREPQYLKDRESDEANVGLTEIDLEEQTAGYQTAYSRLAASEQSEIDYVGHIRNPQEYLGQQLVEFSKAHGPENVKALLNAADQSVVGPLIEALTSAGYLS</sequence>
<dbReference type="PROSITE" id="PS50166">
    <property type="entry name" value="IMPORTIN_B_NT"/>
    <property type="match status" value="1"/>
</dbReference>
<reference evidence="9 10" key="1">
    <citation type="submission" date="2014-04" db="EMBL/GenBank/DDBJ databases">
        <title>Evolutionary Origins and Diversification of the Mycorrhizal Mutualists.</title>
        <authorList>
            <consortium name="DOE Joint Genome Institute"/>
            <consortium name="Mycorrhizal Genomics Consortium"/>
            <person name="Kohler A."/>
            <person name="Kuo A."/>
            <person name="Nagy L.G."/>
            <person name="Floudas D."/>
            <person name="Copeland A."/>
            <person name="Barry K.W."/>
            <person name="Cichocki N."/>
            <person name="Veneault-Fourrey C."/>
            <person name="LaButti K."/>
            <person name="Lindquist E.A."/>
            <person name="Lipzen A."/>
            <person name="Lundell T."/>
            <person name="Morin E."/>
            <person name="Murat C."/>
            <person name="Riley R."/>
            <person name="Ohm R."/>
            <person name="Sun H."/>
            <person name="Tunlid A."/>
            <person name="Henrissat B."/>
            <person name="Grigoriev I.V."/>
            <person name="Hibbett D.S."/>
            <person name="Martin F."/>
        </authorList>
    </citation>
    <scope>NUCLEOTIDE SEQUENCE [LARGE SCALE GENOMIC DNA]</scope>
    <source>
        <strain evidence="9 10">Koide BX008</strain>
    </source>
</reference>
<dbReference type="EMBL" id="KN818228">
    <property type="protein sequence ID" value="KIL68407.1"/>
    <property type="molecule type" value="Genomic_DNA"/>
</dbReference>
<comment type="subcellular location">
    <subcellularLocation>
        <location evidence="2">Cytoplasm</location>
    </subcellularLocation>
    <subcellularLocation>
        <location evidence="1">Nucleus</location>
    </subcellularLocation>
</comment>
<gene>
    <name evidence="9" type="ORF">M378DRAFT_184875</name>
</gene>
<dbReference type="Gene3D" id="1.25.10.10">
    <property type="entry name" value="Leucine-rich Repeat Variant"/>
    <property type="match status" value="1"/>
</dbReference>
<proteinExistence type="inferred from homology"/>
<dbReference type="InterPro" id="IPR005043">
    <property type="entry name" value="XPO2_C"/>
</dbReference>
<keyword evidence="10" id="KW-1185">Reference proteome</keyword>
<dbReference type="OrthoDB" id="3268246at2759"/>
<dbReference type="GO" id="GO:0005049">
    <property type="term" value="F:nuclear export signal receptor activity"/>
    <property type="evidence" value="ECO:0007669"/>
    <property type="project" value="TreeGrafter"/>
</dbReference>
<evidence type="ECO:0000259" key="8">
    <source>
        <dbReference type="PROSITE" id="PS50166"/>
    </source>
</evidence>
<keyword evidence="6" id="KW-0653">Protein transport</keyword>
<dbReference type="InterPro" id="IPR011989">
    <property type="entry name" value="ARM-like"/>
</dbReference>
<dbReference type="Pfam" id="PF03810">
    <property type="entry name" value="IBN_N"/>
    <property type="match status" value="1"/>
</dbReference>
<dbReference type="GO" id="GO:0005635">
    <property type="term" value="C:nuclear envelope"/>
    <property type="evidence" value="ECO:0007669"/>
    <property type="project" value="TreeGrafter"/>
</dbReference>
<dbReference type="GO" id="GO:0006611">
    <property type="term" value="P:protein export from nucleus"/>
    <property type="evidence" value="ECO:0007669"/>
    <property type="project" value="TreeGrafter"/>
</dbReference>
<dbReference type="FunCoup" id="A0A0C2X2P1">
    <property type="interactions" value="833"/>
</dbReference>
<keyword evidence="4" id="KW-0813">Transport</keyword>
<keyword evidence="5" id="KW-0963">Cytoplasm</keyword>
<dbReference type="InParanoid" id="A0A0C2X2P1"/>
<dbReference type="AlphaFoldDB" id="A0A0C2X2P1"/>
<accession>A0A0C2X2P1</accession>